<feature type="transmembrane region" description="Helical" evidence="1">
    <location>
        <begin position="138"/>
        <end position="157"/>
    </location>
</feature>
<keyword evidence="4" id="KW-1185">Reference proteome</keyword>
<gene>
    <name evidence="3" type="ORF">ES692_00565</name>
</gene>
<dbReference type="AlphaFoldDB" id="A0A5C7BG31"/>
<dbReference type="Proteomes" id="UP000321938">
    <property type="component" value="Unassembled WGS sequence"/>
</dbReference>
<keyword evidence="1" id="KW-0472">Membrane</keyword>
<feature type="transmembrane region" description="Helical" evidence="1">
    <location>
        <begin position="7"/>
        <end position="26"/>
    </location>
</feature>
<keyword evidence="1" id="KW-0812">Transmembrane</keyword>
<evidence type="ECO:0000313" key="4">
    <source>
        <dbReference type="Proteomes" id="UP000321938"/>
    </source>
</evidence>
<dbReference type="OrthoDB" id="9779573at2"/>
<evidence type="ECO:0000313" key="3">
    <source>
        <dbReference type="EMBL" id="TXE20316.1"/>
    </source>
</evidence>
<protein>
    <submittedName>
        <fullName evidence="3">CPBP family intramembrane metalloprotease</fullName>
    </submittedName>
</protein>
<feature type="domain" description="CAAX prenyl protease 2/Lysostaphin resistance protein A-like" evidence="2">
    <location>
        <begin position="81"/>
        <end position="176"/>
    </location>
</feature>
<comment type="caution">
    <text evidence="3">The sequence shown here is derived from an EMBL/GenBank/DDBJ whole genome shotgun (WGS) entry which is preliminary data.</text>
</comment>
<feature type="transmembrane region" description="Helical" evidence="1">
    <location>
        <begin position="46"/>
        <end position="67"/>
    </location>
</feature>
<dbReference type="GO" id="GO:0008237">
    <property type="term" value="F:metallopeptidase activity"/>
    <property type="evidence" value="ECO:0007669"/>
    <property type="project" value="UniProtKB-KW"/>
</dbReference>
<feature type="transmembrane region" description="Helical" evidence="1">
    <location>
        <begin position="163"/>
        <end position="186"/>
    </location>
</feature>
<dbReference type="InterPro" id="IPR003675">
    <property type="entry name" value="Rce1/LyrA-like_dom"/>
</dbReference>
<reference evidence="3 4" key="1">
    <citation type="submission" date="2019-08" db="EMBL/GenBank/DDBJ databases">
        <title>Genome of Psychroserpens burtonensis ACAM 167.</title>
        <authorList>
            <person name="Bowman J.P."/>
        </authorList>
    </citation>
    <scope>NUCLEOTIDE SEQUENCE [LARGE SCALE GENOMIC DNA]</scope>
    <source>
        <strain evidence="3 4">ACAM 167</strain>
    </source>
</reference>
<dbReference type="GO" id="GO:0080120">
    <property type="term" value="P:CAAX-box protein maturation"/>
    <property type="evidence" value="ECO:0007669"/>
    <property type="project" value="UniProtKB-ARBA"/>
</dbReference>
<keyword evidence="3" id="KW-0378">Hydrolase</keyword>
<name>A0A5C7BG31_9FLAO</name>
<keyword evidence="1" id="KW-1133">Transmembrane helix</keyword>
<keyword evidence="3" id="KW-0482">Metalloprotease</keyword>
<organism evidence="3 4">
    <name type="scientific">Psychroserpens burtonensis</name>
    <dbReference type="NCBI Taxonomy" id="49278"/>
    <lineage>
        <taxon>Bacteria</taxon>
        <taxon>Pseudomonadati</taxon>
        <taxon>Bacteroidota</taxon>
        <taxon>Flavobacteriia</taxon>
        <taxon>Flavobacteriales</taxon>
        <taxon>Flavobacteriaceae</taxon>
        <taxon>Psychroserpens</taxon>
    </lineage>
</organism>
<feature type="transmembrane region" description="Helical" evidence="1">
    <location>
        <begin position="111"/>
        <end position="131"/>
    </location>
</feature>
<dbReference type="GO" id="GO:0006508">
    <property type="term" value="P:proteolysis"/>
    <property type="evidence" value="ECO:0007669"/>
    <property type="project" value="UniProtKB-KW"/>
</dbReference>
<dbReference type="RefSeq" id="WP_028870905.1">
    <property type="nucleotide sequence ID" value="NZ_VOSB01000001.1"/>
</dbReference>
<evidence type="ECO:0000259" key="2">
    <source>
        <dbReference type="Pfam" id="PF02517"/>
    </source>
</evidence>
<accession>A0A5C7BG31</accession>
<sequence>MNKKSIYIILISMIFLWGSFVVVSFFSDPMGFISYLGFANSNSGTALSWALALLTVILYCFSAAKISEVKYHMFKMDRLKVVAILAAVFAGIMEEVIYRKWIMDYLDSHDFSVIVQVSLSGLAFGIIHLLWGIKNRKAGVNAFISTSLLGFALAIVYLVSERSLAPCIVAHFMITALIEPGLLVAAKEDKIGYW</sequence>
<proteinExistence type="predicted"/>
<dbReference type="STRING" id="1123037.GCA_000425305_00658"/>
<dbReference type="GO" id="GO:0004175">
    <property type="term" value="F:endopeptidase activity"/>
    <property type="evidence" value="ECO:0007669"/>
    <property type="project" value="UniProtKB-ARBA"/>
</dbReference>
<evidence type="ECO:0000256" key="1">
    <source>
        <dbReference type="SAM" id="Phobius"/>
    </source>
</evidence>
<keyword evidence="3" id="KW-0645">Protease</keyword>
<dbReference type="EMBL" id="VOSB01000001">
    <property type="protein sequence ID" value="TXE20316.1"/>
    <property type="molecule type" value="Genomic_DNA"/>
</dbReference>
<feature type="transmembrane region" description="Helical" evidence="1">
    <location>
        <begin position="79"/>
        <end position="99"/>
    </location>
</feature>
<dbReference type="Pfam" id="PF02517">
    <property type="entry name" value="Rce1-like"/>
    <property type="match status" value="1"/>
</dbReference>